<comment type="similarity">
    <text evidence="2">Belongs to the asparagine synthetase family.</text>
</comment>
<dbReference type="GO" id="GO:0006529">
    <property type="term" value="P:asparagine biosynthetic process"/>
    <property type="evidence" value="ECO:0007669"/>
    <property type="project" value="InterPro"/>
</dbReference>
<dbReference type="NCBIfam" id="TIGR01536">
    <property type="entry name" value="asn_synth_AEB"/>
    <property type="match status" value="1"/>
</dbReference>
<dbReference type="InterPro" id="IPR014729">
    <property type="entry name" value="Rossmann-like_a/b/a_fold"/>
</dbReference>
<dbReference type="PANTHER" id="PTHR43284:SF1">
    <property type="entry name" value="ASPARAGINE SYNTHETASE"/>
    <property type="match status" value="1"/>
</dbReference>
<evidence type="ECO:0000256" key="2">
    <source>
        <dbReference type="ARBA" id="ARBA00005752"/>
    </source>
</evidence>
<organism evidence="9 10">
    <name type="scientific">Candidatus Muproteobacteria bacterium RBG_16_65_34</name>
    <dbReference type="NCBI Taxonomy" id="1817760"/>
    <lineage>
        <taxon>Bacteria</taxon>
        <taxon>Pseudomonadati</taxon>
        <taxon>Pseudomonadota</taxon>
        <taxon>Candidatus Muproteobacteria</taxon>
    </lineage>
</organism>
<dbReference type="PROSITE" id="PS51278">
    <property type="entry name" value="GATASE_TYPE_2"/>
    <property type="match status" value="1"/>
</dbReference>
<evidence type="ECO:0000313" key="9">
    <source>
        <dbReference type="EMBL" id="OGI46710.1"/>
    </source>
</evidence>
<reference evidence="9 10" key="1">
    <citation type="journal article" date="2016" name="Nat. Commun.">
        <title>Thousands of microbial genomes shed light on interconnected biogeochemical processes in an aquifer system.</title>
        <authorList>
            <person name="Anantharaman K."/>
            <person name="Brown C.T."/>
            <person name="Hug L.A."/>
            <person name="Sharon I."/>
            <person name="Castelle C.J."/>
            <person name="Probst A.J."/>
            <person name="Thomas B.C."/>
            <person name="Singh A."/>
            <person name="Wilkins M.J."/>
            <person name="Karaoz U."/>
            <person name="Brodie E.L."/>
            <person name="Williams K.H."/>
            <person name="Hubbard S.S."/>
            <person name="Banfield J.F."/>
        </authorList>
    </citation>
    <scope>NUCLEOTIDE SEQUENCE [LARGE SCALE GENOMIC DNA]</scope>
</reference>
<evidence type="ECO:0000256" key="5">
    <source>
        <dbReference type="ARBA" id="ARBA00022840"/>
    </source>
</evidence>
<dbReference type="GO" id="GO:0005829">
    <property type="term" value="C:cytosol"/>
    <property type="evidence" value="ECO:0007669"/>
    <property type="project" value="TreeGrafter"/>
</dbReference>
<dbReference type="Pfam" id="PF13537">
    <property type="entry name" value="GATase_7"/>
    <property type="match status" value="1"/>
</dbReference>
<dbReference type="Pfam" id="PF00733">
    <property type="entry name" value="Asn_synthase"/>
    <property type="match status" value="1"/>
</dbReference>
<comment type="pathway">
    <text evidence="1">Amino-acid biosynthesis; L-asparagine biosynthesis; L-asparagine from L-aspartate (L-Gln route): step 1/1.</text>
</comment>
<sequence>MCGIFGLIETPWRGSATAALDTLRARGPDECKLLDLGEAILGHTRLAVIDLAGGHQPMRSPDGRYAIVFNGEIYNYRALRVELEAVGYVFVTHSDTEVLLHGFAEWGERLTPRLDGMFAFVVWDARERVLFAARDRMGIKPFFYSIASGFAFASTLAPFLSLTGFPRGLDYEALRDYLAFQTPLAPHSFLAAVRQLPPASQLTWAARSGRLDVRRYWSIPSPTGPAPDREELLATVDTALADSVRRQLVADVPLGAFLSGGIDSSLMVHYMAQAGARPLKTFSLRFAEQGFDETPHARAVAERFGTEHHV</sequence>
<feature type="non-terminal residue" evidence="9">
    <location>
        <position position="310"/>
    </location>
</feature>
<dbReference type="STRING" id="1817760.A2151_06160"/>
<evidence type="ECO:0000259" key="8">
    <source>
        <dbReference type="PROSITE" id="PS51278"/>
    </source>
</evidence>
<dbReference type="CDD" id="cd01991">
    <property type="entry name" value="Asn_synthase_B_C"/>
    <property type="match status" value="1"/>
</dbReference>
<proteinExistence type="inferred from homology"/>
<evidence type="ECO:0000256" key="4">
    <source>
        <dbReference type="ARBA" id="ARBA00022741"/>
    </source>
</evidence>
<dbReference type="InterPro" id="IPR033738">
    <property type="entry name" value="AsnB_N"/>
</dbReference>
<dbReference type="EC" id="6.3.5.4" evidence="3"/>
<dbReference type="Gene3D" id="3.60.20.10">
    <property type="entry name" value="Glutamine Phosphoribosylpyrophosphate, subunit 1, domain 1"/>
    <property type="match status" value="1"/>
</dbReference>
<keyword evidence="4" id="KW-0547">Nucleotide-binding</keyword>
<evidence type="ECO:0000256" key="3">
    <source>
        <dbReference type="ARBA" id="ARBA00012737"/>
    </source>
</evidence>
<dbReference type="PANTHER" id="PTHR43284">
    <property type="entry name" value="ASPARAGINE SYNTHETASE (GLUTAMINE-HYDROLYZING)"/>
    <property type="match status" value="1"/>
</dbReference>
<dbReference type="GO" id="GO:0004066">
    <property type="term" value="F:asparagine synthase (glutamine-hydrolyzing) activity"/>
    <property type="evidence" value="ECO:0007669"/>
    <property type="project" value="UniProtKB-EC"/>
</dbReference>
<dbReference type="AlphaFoldDB" id="A0A1F6TNL3"/>
<dbReference type="EMBL" id="MFSU01000076">
    <property type="protein sequence ID" value="OGI46710.1"/>
    <property type="molecule type" value="Genomic_DNA"/>
</dbReference>
<dbReference type="InterPro" id="IPR051786">
    <property type="entry name" value="ASN_synthetase/amidase"/>
</dbReference>
<dbReference type="InterPro" id="IPR017932">
    <property type="entry name" value="GATase_2_dom"/>
</dbReference>
<dbReference type="InterPro" id="IPR006426">
    <property type="entry name" value="Asn_synth_AEB"/>
</dbReference>
<dbReference type="CDD" id="cd00712">
    <property type="entry name" value="AsnB"/>
    <property type="match status" value="1"/>
</dbReference>
<evidence type="ECO:0000256" key="7">
    <source>
        <dbReference type="ARBA" id="ARBA00048741"/>
    </source>
</evidence>
<comment type="caution">
    <text evidence="9">The sequence shown here is derived from an EMBL/GenBank/DDBJ whole genome shotgun (WGS) entry which is preliminary data.</text>
</comment>
<comment type="catalytic activity">
    <reaction evidence="7">
        <text>L-aspartate + L-glutamine + ATP + H2O = L-asparagine + L-glutamate + AMP + diphosphate + H(+)</text>
        <dbReference type="Rhea" id="RHEA:12228"/>
        <dbReference type="ChEBI" id="CHEBI:15377"/>
        <dbReference type="ChEBI" id="CHEBI:15378"/>
        <dbReference type="ChEBI" id="CHEBI:29985"/>
        <dbReference type="ChEBI" id="CHEBI:29991"/>
        <dbReference type="ChEBI" id="CHEBI:30616"/>
        <dbReference type="ChEBI" id="CHEBI:33019"/>
        <dbReference type="ChEBI" id="CHEBI:58048"/>
        <dbReference type="ChEBI" id="CHEBI:58359"/>
        <dbReference type="ChEBI" id="CHEBI:456215"/>
        <dbReference type="EC" id="6.3.5.4"/>
    </reaction>
</comment>
<keyword evidence="5" id="KW-0067">ATP-binding</keyword>
<feature type="domain" description="Glutamine amidotransferase type-2" evidence="8">
    <location>
        <begin position="2"/>
        <end position="207"/>
    </location>
</feature>
<dbReference type="Proteomes" id="UP000178885">
    <property type="component" value="Unassembled WGS sequence"/>
</dbReference>
<evidence type="ECO:0000313" key="10">
    <source>
        <dbReference type="Proteomes" id="UP000178885"/>
    </source>
</evidence>
<dbReference type="InterPro" id="IPR029055">
    <property type="entry name" value="Ntn_hydrolases_N"/>
</dbReference>
<evidence type="ECO:0000256" key="1">
    <source>
        <dbReference type="ARBA" id="ARBA00005187"/>
    </source>
</evidence>
<dbReference type="GO" id="GO:0005524">
    <property type="term" value="F:ATP binding"/>
    <property type="evidence" value="ECO:0007669"/>
    <property type="project" value="UniProtKB-KW"/>
</dbReference>
<keyword evidence="6" id="KW-0315">Glutamine amidotransferase</keyword>
<dbReference type="SUPFAM" id="SSF52402">
    <property type="entry name" value="Adenine nucleotide alpha hydrolases-like"/>
    <property type="match status" value="1"/>
</dbReference>
<accession>A0A1F6TNL3</accession>
<dbReference type="Gene3D" id="3.40.50.620">
    <property type="entry name" value="HUPs"/>
    <property type="match status" value="1"/>
</dbReference>
<dbReference type="SUPFAM" id="SSF56235">
    <property type="entry name" value="N-terminal nucleophile aminohydrolases (Ntn hydrolases)"/>
    <property type="match status" value="1"/>
</dbReference>
<name>A0A1F6TNL3_9PROT</name>
<dbReference type="InterPro" id="IPR001962">
    <property type="entry name" value="Asn_synthase"/>
</dbReference>
<protein>
    <recommendedName>
        <fullName evidence="3">asparagine synthase (glutamine-hydrolyzing)</fullName>
        <ecNumber evidence="3">6.3.5.4</ecNumber>
    </recommendedName>
</protein>
<evidence type="ECO:0000256" key="6">
    <source>
        <dbReference type="ARBA" id="ARBA00022962"/>
    </source>
</evidence>
<gene>
    <name evidence="9" type="ORF">A2151_06160</name>
</gene>